<dbReference type="AlphaFoldDB" id="A0A3Q9J819"/>
<dbReference type="PROSITE" id="PS01229">
    <property type="entry name" value="COF_2"/>
    <property type="match status" value="1"/>
</dbReference>
<dbReference type="Gene3D" id="3.30.1240.10">
    <property type="match status" value="1"/>
</dbReference>
<dbReference type="CDD" id="cd07516">
    <property type="entry name" value="HAD_Pase"/>
    <property type="match status" value="1"/>
</dbReference>
<dbReference type="EMBL" id="CP031422">
    <property type="protein sequence ID" value="AZS42073.1"/>
    <property type="molecule type" value="Genomic_DNA"/>
</dbReference>
<dbReference type="InterPro" id="IPR023214">
    <property type="entry name" value="HAD_sf"/>
</dbReference>
<dbReference type="Pfam" id="PF08282">
    <property type="entry name" value="Hydrolase_3"/>
    <property type="match status" value="1"/>
</dbReference>
<sequence>MADHVRVRLIATDLDGTLLDSSSAVTPRTRAALDAARARGIHVVPVTARQPIGLRAIAADAGFDKWALCSNGAYAVRLDDGRMLFAEELPPQTIRALAEALRASIPGLLFASVRDAGETFVAQDGYAAIAALSDHKRDPATMGGVPLEQVLSAPSLKFVIRHPELAPAALFDTLRSLGLTGFEATLSGAPFVEVMAEGVSKATGLARLCEHLDIDRAAVAAFGDALNDVEMLRWAGHGVAMAGAEPLVQDAADETTASNDEDGVAQVIERLLG</sequence>
<dbReference type="RefSeq" id="WP_046746374.1">
    <property type="nucleotide sequence ID" value="NZ_CP031422.1"/>
</dbReference>
<proteinExistence type="predicted"/>
<dbReference type="KEGG" id="moy:CVS54_03435"/>
<dbReference type="NCBIfam" id="TIGR01484">
    <property type="entry name" value="HAD-SF-IIB"/>
    <property type="match status" value="1"/>
</dbReference>
<keyword evidence="1" id="KW-0378">Hydrolase</keyword>
<name>A0A3Q9J819_9MICO</name>
<reference evidence="1 2" key="1">
    <citation type="submission" date="2018-08" db="EMBL/GenBank/DDBJ databases">
        <title>Microbacterium oxydans strain HG3.</title>
        <authorList>
            <person name="ORTET P."/>
        </authorList>
    </citation>
    <scope>NUCLEOTIDE SEQUENCE [LARGE SCALE GENOMIC DNA]</scope>
    <source>
        <strain evidence="1 2">HG3</strain>
    </source>
</reference>
<organism evidence="1 2">
    <name type="scientific">Microbacterium oxydans</name>
    <dbReference type="NCBI Taxonomy" id="82380"/>
    <lineage>
        <taxon>Bacteria</taxon>
        <taxon>Bacillati</taxon>
        <taxon>Actinomycetota</taxon>
        <taxon>Actinomycetes</taxon>
        <taxon>Micrococcales</taxon>
        <taxon>Microbacteriaceae</taxon>
        <taxon>Microbacterium</taxon>
    </lineage>
</organism>
<dbReference type="Proteomes" id="UP000274841">
    <property type="component" value="Chromosome"/>
</dbReference>
<dbReference type="InterPro" id="IPR036412">
    <property type="entry name" value="HAD-like_sf"/>
</dbReference>
<gene>
    <name evidence="1" type="primary">yidA</name>
    <name evidence="1" type="ORF">CVS54_03435</name>
</gene>
<protein>
    <submittedName>
        <fullName evidence="1">Sugar phosphatase YidA</fullName>
        <ecNumber evidence="1">3.1.3.23</ecNumber>
    </submittedName>
</protein>
<dbReference type="NCBIfam" id="TIGR00099">
    <property type="entry name" value="Cof-subfamily"/>
    <property type="match status" value="1"/>
</dbReference>
<dbReference type="EC" id="3.1.3.23" evidence="1"/>
<dbReference type="SFLD" id="SFLDG01140">
    <property type="entry name" value="C2.B:_Phosphomannomutase_and_P"/>
    <property type="match status" value="1"/>
</dbReference>
<dbReference type="InterPro" id="IPR006379">
    <property type="entry name" value="HAD-SF_hydro_IIB"/>
</dbReference>
<dbReference type="InterPro" id="IPR000150">
    <property type="entry name" value="Cof"/>
</dbReference>
<dbReference type="GO" id="GO:0000287">
    <property type="term" value="F:magnesium ion binding"/>
    <property type="evidence" value="ECO:0007669"/>
    <property type="project" value="TreeGrafter"/>
</dbReference>
<evidence type="ECO:0000313" key="2">
    <source>
        <dbReference type="Proteomes" id="UP000274841"/>
    </source>
</evidence>
<dbReference type="PANTHER" id="PTHR10000:SF8">
    <property type="entry name" value="HAD SUPERFAMILY HYDROLASE-LIKE, TYPE 3"/>
    <property type="match status" value="1"/>
</dbReference>
<dbReference type="GO" id="GO:0005829">
    <property type="term" value="C:cytosol"/>
    <property type="evidence" value="ECO:0007669"/>
    <property type="project" value="TreeGrafter"/>
</dbReference>
<evidence type="ECO:0000313" key="1">
    <source>
        <dbReference type="EMBL" id="AZS42073.1"/>
    </source>
</evidence>
<dbReference type="SUPFAM" id="SSF56784">
    <property type="entry name" value="HAD-like"/>
    <property type="match status" value="1"/>
</dbReference>
<accession>A0A3Q9J819</accession>
<dbReference type="PANTHER" id="PTHR10000">
    <property type="entry name" value="PHOSPHOSERINE PHOSPHATASE"/>
    <property type="match status" value="1"/>
</dbReference>
<dbReference type="GO" id="GO:0050308">
    <property type="term" value="F:sugar-phosphatase activity"/>
    <property type="evidence" value="ECO:0007669"/>
    <property type="project" value="UniProtKB-EC"/>
</dbReference>
<dbReference type="SFLD" id="SFLDS00003">
    <property type="entry name" value="Haloacid_Dehalogenase"/>
    <property type="match status" value="1"/>
</dbReference>
<dbReference type="Gene3D" id="3.40.50.1000">
    <property type="entry name" value="HAD superfamily/HAD-like"/>
    <property type="match status" value="1"/>
</dbReference>